<sequence length="242" mass="26327">MTVGGFAITQLYDDFFVLQEPGVRCFLLIDTRRALLIDTGFGRGDIAAAVRAVTPLPVTVVHTHADPDHIGGTAAFQRVLLHRGDLPRFQSRVSTRSLTVTFLSDGDTLTAGKYRFQVLHLPGHTPGSIALLERQKRFLISGDTLQTEPVYLFGPGREPGRYLFSLQRLYHLAGSFDTVLPAHGSCPVSAGVLGDLIGCTQRYLSRELPPHQLPAGSPIGDKCRLYRWGSAALLGEIGGPPR</sequence>
<dbReference type="GO" id="GO:0016787">
    <property type="term" value="F:hydrolase activity"/>
    <property type="evidence" value="ECO:0007669"/>
    <property type="project" value="UniProtKB-KW"/>
</dbReference>
<dbReference type="Pfam" id="PF00753">
    <property type="entry name" value="Lactamase_B"/>
    <property type="match status" value="1"/>
</dbReference>
<dbReference type="SUPFAM" id="SSF56281">
    <property type="entry name" value="Metallo-hydrolase/oxidoreductase"/>
    <property type="match status" value="1"/>
</dbReference>
<feature type="domain" description="Metallo-beta-lactamase" evidence="1">
    <location>
        <begin position="22"/>
        <end position="183"/>
    </location>
</feature>
<dbReference type="EMBL" id="FMHG01000001">
    <property type="protein sequence ID" value="SCJ41709.1"/>
    <property type="molecule type" value="Genomic_DNA"/>
</dbReference>
<dbReference type="AlphaFoldDB" id="A0A1C6G8L8"/>
<dbReference type="SMART" id="SM00849">
    <property type="entry name" value="Lactamase_B"/>
    <property type="match status" value="1"/>
</dbReference>
<dbReference type="InterPro" id="IPR050855">
    <property type="entry name" value="NDM-1-like"/>
</dbReference>
<dbReference type="InterPro" id="IPR036866">
    <property type="entry name" value="RibonucZ/Hydroxyglut_hydro"/>
</dbReference>
<protein>
    <submittedName>
        <fullName evidence="2">Hydroxyacylglutathione hydrolase</fullName>
    </submittedName>
</protein>
<dbReference type="PANTHER" id="PTHR42951">
    <property type="entry name" value="METALLO-BETA-LACTAMASE DOMAIN-CONTAINING"/>
    <property type="match status" value="1"/>
</dbReference>
<reference evidence="2" key="1">
    <citation type="submission" date="2015-09" db="EMBL/GenBank/DDBJ databases">
        <authorList>
            <consortium name="Pathogen Informatics"/>
        </authorList>
    </citation>
    <scope>NUCLEOTIDE SEQUENCE</scope>
    <source>
        <strain evidence="2">2789STDY5834896</strain>
    </source>
</reference>
<organism evidence="2">
    <name type="scientific">uncultured Anaerotruncus sp</name>
    <dbReference type="NCBI Taxonomy" id="905011"/>
    <lineage>
        <taxon>Bacteria</taxon>
        <taxon>Bacillati</taxon>
        <taxon>Bacillota</taxon>
        <taxon>Clostridia</taxon>
        <taxon>Eubacteriales</taxon>
        <taxon>Oscillospiraceae</taxon>
        <taxon>Anaerotruncus</taxon>
        <taxon>environmental samples</taxon>
    </lineage>
</organism>
<evidence type="ECO:0000313" key="2">
    <source>
        <dbReference type="EMBL" id="SCJ41709.1"/>
    </source>
</evidence>
<dbReference type="Gene3D" id="3.60.15.10">
    <property type="entry name" value="Ribonuclease Z/Hydroxyacylglutathione hydrolase-like"/>
    <property type="match status" value="1"/>
</dbReference>
<accession>A0A1C6G8L8</accession>
<gene>
    <name evidence="2" type="ORF">SAMEA3545359_00272</name>
</gene>
<name>A0A1C6G8L8_9FIRM</name>
<dbReference type="PANTHER" id="PTHR42951:SF4">
    <property type="entry name" value="ACYL-COENZYME A THIOESTERASE MBLAC2"/>
    <property type="match status" value="1"/>
</dbReference>
<dbReference type="InterPro" id="IPR001279">
    <property type="entry name" value="Metallo-B-lactamas"/>
</dbReference>
<evidence type="ECO:0000259" key="1">
    <source>
        <dbReference type="SMART" id="SM00849"/>
    </source>
</evidence>
<keyword evidence="2" id="KW-0378">Hydrolase</keyword>
<proteinExistence type="predicted"/>